<evidence type="ECO:0000313" key="6">
    <source>
        <dbReference type="EMBL" id="MBV6340208.1"/>
    </source>
</evidence>
<feature type="non-terminal residue" evidence="6">
    <location>
        <position position="1"/>
    </location>
</feature>
<reference evidence="6 7" key="1">
    <citation type="journal article" date="2020" name="J Geophys Res Biogeosci">
        <title>Magnetotaxis as an Adaptation to Enable Bacterial Shuttling of Microbial Sulfur and Sulfur Cycling Across Aquatic Oxic#Anoxic Interfaces.</title>
        <authorList>
            <person name="Li J."/>
            <person name="Liu P."/>
            <person name="Wang J."/>
            <person name="Roberts A.P."/>
            <person name="Pan Y."/>
        </authorList>
    </citation>
    <scope>NUCLEOTIDE SEQUENCE [LARGE SCALE GENOMIC DNA]</scope>
    <source>
        <strain evidence="6 7">MYR-1_YQ</strain>
    </source>
</reference>
<keyword evidence="7" id="KW-1185">Reference proteome</keyword>
<dbReference type="InterPro" id="IPR017871">
    <property type="entry name" value="ABC_transporter-like_CS"/>
</dbReference>
<accession>A0ABS6RVB0</accession>
<dbReference type="RefSeq" id="WP_218250830.1">
    <property type="nucleotide sequence ID" value="NZ_JABXWD010000011.1"/>
</dbReference>
<evidence type="ECO:0000256" key="1">
    <source>
        <dbReference type="ARBA" id="ARBA00005417"/>
    </source>
</evidence>
<organism evidence="6 7">
    <name type="scientific">Candidatus Magnetobacterium casense</name>
    <dbReference type="NCBI Taxonomy" id="1455061"/>
    <lineage>
        <taxon>Bacteria</taxon>
        <taxon>Pseudomonadati</taxon>
        <taxon>Nitrospirota</taxon>
        <taxon>Thermodesulfovibrionia</taxon>
        <taxon>Thermodesulfovibrionales</taxon>
        <taxon>Candidatus Magnetobacteriaceae</taxon>
        <taxon>Candidatus Magnetobacterium</taxon>
    </lineage>
</organism>
<keyword evidence="2" id="KW-0813">Transport</keyword>
<evidence type="ECO:0000259" key="5">
    <source>
        <dbReference type="Pfam" id="PF00005"/>
    </source>
</evidence>
<dbReference type="Proteomes" id="UP001196980">
    <property type="component" value="Unassembled WGS sequence"/>
</dbReference>
<keyword evidence="4 6" id="KW-0067">ATP-binding</keyword>
<dbReference type="EMBL" id="JABXWD010000011">
    <property type="protein sequence ID" value="MBV6340208.1"/>
    <property type="molecule type" value="Genomic_DNA"/>
</dbReference>
<dbReference type="PANTHER" id="PTHR43335:SF4">
    <property type="entry name" value="ABC TRANSPORTER, ATP-BINDING PROTEIN"/>
    <property type="match status" value="1"/>
</dbReference>
<dbReference type="InterPro" id="IPR003439">
    <property type="entry name" value="ABC_transporter-like_ATP-bd"/>
</dbReference>
<sequence>PVQLVQGADGLQVAVFHNANPVYLLLHLGSINNIKDIIEQLLPREVLARKAGTYSKGMRQRLNLAQALLNDPSLLVLDEPTSGLDPIGTRLLYDILDGVRQRKNLTVVLSSHMLAEVEEKVDRVGIMKNGDLKAVGTLDELYRGLNLPIKLTIVVNEKDPHGAVLSEVLKQEGAVNITYGNGQLTAELPVEKKLTVLASVLGQKEQFVDFTLRQPSLEEVFFGIH</sequence>
<keyword evidence="3" id="KW-0547">Nucleotide-binding</keyword>
<evidence type="ECO:0000256" key="4">
    <source>
        <dbReference type="ARBA" id="ARBA00022840"/>
    </source>
</evidence>
<protein>
    <submittedName>
        <fullName evidence="6">ABC transporter ATP-binding protein</fullName>
    </submittedName>
</protein>
<proteinExistence type="inferred from homology"/>
<feature type="domain" description="ABC transporter" evidence="5">
    <location>
        <begin position="37"/>
        <end position="82"/>
    </location>
</feature>
<gene>
    <name evidence="6" type="ORF">HWQ67_01290</name>
</gene>
<dbReference type="PROSITE" id="PS00211">
    <property type="entry name" value="ABC_TRANSPORTER_1"/>
    <property type="match status" value="1"/>
</dbReference>
<dbReference type="PANTHER" id="PTHR43335">
    <property type="entry name" value="ABC TRANSPORTER, ATP-BINDING PROTEIN"/>
    <property type="match status" value="1"/>
</dbReference>
<dbReference type="Pfam" id="PF00005">
    <property type="entry name" value="ABC_tran"/>
    <property type="match status" value="1"/>
</dbReference>
<evidence type="ECO:0000256" key="2">
    <source>
        <dbReference type="ARBA" id="ARBA00022448"/>
    </source>
</evidence>
<comment type="similarity">
    <text evidence="1">Belongs to the ABC transporter superfamily.</text>
</comment>
<name>A0ABS6RVB0_9BACT</name>
<comment type="caution">
    <text evidence="6">The sequence shown here is derived from an EMBL/GenBank/DDBJ whole genome shotgun (WGS) entry which is preliminary data.</text>
</comment>
<evidence type="ECO:0000256" key="3">
    <source>
        <dbReference type="ARBA" id="ARBA00022741"/>
    </source>
</evidence>
<evidence type="ECO:0000313" key="7">
    <source>
        <dbReference type="Proteomes" id="UP001196980"/>
    </source>
</evidence>
<dbReference type="GO" id="GO:0005524">
    <property type="term" value="F:ATP binding"/>
    <property type="evidence" value="ECO:0007669"/>
    <property type="project" value="UniProtKB-KW"/>
</dbReference>